<dbReference type="InterPro" id="IPR036515">
    <property type="entry name" value="Transposase_17_sf"/>
</dbReference>
<dbReference type="InterPro" id="IPR002686">
    <property type="entry name" value="Transposase_17"/>
</dbReference>
<sequence length="131" mass="15648">MEYSTSSHTKFLLLIHVILVVKYRKPLLIGKVTETLKLSLAELADRSEFTTEEMEVDRDHLHVLIAITPRYSVSQYVRRIKQQTTLTLWKEFPFLYRHFWRERTFWSDGYFACSIGNASEETIRRYIQEQG</sequence>
<proteinExistence type="predicted"/>
<reference evidence="2 3" key="1">
    <citation type="submission" date="2022-07" db="EMBL/GenBank/DDBJ databases">
        <title>Photobacterium pectinilyticum sp. nov., a marine bacterium isolated from surface seawater of Qingdao offshore.</title>
        <authorList>
            <person name="Wang X."/>
        </authorList>
    </citation>
    <scope>NUCLEOTIDE SEQUENCE [LARGE SCALE GENOMIC DNA]</scope>
    <source>
        <strain evidence="2 3">ZSDE20</strain>
    </source>
</reference>
<dbReference type="Pfam" id="PF01797">
    <property type="entry name" value="Y1_Tnp"/>
    <property type="match status" value="1"/>
</dbReference>
<organism evidence="2 3">
    <name type="scientific">Photobacterium pectinilyticum</name>
    <dbReference type="NCBI Taxonomy" id="2906793"/>
    <lineage>
        <taxon>Bacteria</taxon>
        <taxon>Pseudomonadati</taxon>
        <taxon>Pseudomonadota</taxon>
        <taxon>Gammaproteobacteria</taxon>
        <taxon>Vibrionales</taxon>
        <taxon>Vibrionaceae</taxon>
        <taxon>Photobacterium</taxon>
    </lineage>
</organism>
<protein>
    <submittedName>
        <fullName evidence="2">IS200/IS605 family transposase</fullName>
    </submittedName>
</protein>
<dbReference type="NCBIfam" id="NF033573">
    <property type="entry name" value="transpos_IS200"/>
    <property type="match status" value="1"/>
</dbReference>
<keyword evidence="3" id="KW-1185">Reference proteome</keyword>
<comment type="caution">
    <text evidence="2">The sequence shown here is derived from an EMBL/GenBank/DDBJ whole genome shotgun (WGS) entry which is preliminary data.</text>
</comment>
<dbReference type="PANTHER" id="PTHR33360">
    <property type="entry name" value="TRANSPOSASE FOR INSERTION SEQUENCE ELEMENT IS200"/>
    <property type="match status" value="1"/>
</dbReference>
<evidence type="ECO:0000313" key="3">
    <source>
        <dbReference type="Proteomes" id="UP001524460"/>
    </source>
</evidence>
<feature type="domain" description="Transposase IS200-like" evidence="1">
    <location>
        <begin position="10"/>
        <end position="130"/>
    </location>
</feature>
<evidence type="ECO:0000259" key="1">
    <source>
        <dbReference type="SMART" id="SM01321"/>
    </source>
</evidence>
<gene>
    <name evidence="2" type="primary">tnpA</name>
    <name evidence="2" type="ORF">NHN17_02885</name>
</gene>
<dbReference type="SMART" id="SM01321">
    <property type="entry name" value="Y1_Tnp"/>
    <property type="match status" value="1"/>
</dbReference>
<dbReference type="PANTHER" id="PTHR33360:SF2">
    <property type="entry name" value="TRANSPOSASE FOR INSERTION SEQUENCE ELEMENT IS200"/>
    <property type="match status" value="1"/>
</dbReference>
<dbReference type="Proteomes" id="UP001524460">
    <property type="component" value="Unassembled WGS sequence"/>
</dbReference>
<dbReference type="RefSeq" id="WP_255040630.1">
    <property type="nucleotide sequence ID" value="NZ_JANEYT010000004.1"/>
</dbReference>
<name>A0ABT1MWZ0_9GAMM</name>
<accession>A0ABT1MWZ0</accession>
<dbReference type="EMBL" id="JANEYT010000004">
    <property type="protein sequence ID" value="MCQ1057018.1"/>
    <property type="molecule type" value="Genomic_DNA"/>
</dbReference>
<dbReference type="SUPFAM" id="SSF143422">
    <property type="entry name" value="Transposase IS200-like"/>
    <property type="match status" value="1"/>
</dbReference>
<dbReference type="Gene3D" id="3.30.70.1290">
    <property type="entry name" value="Transposase IS200-like"/>
    <property type="match status" value="1"/>
</dbReference>
<evidence type="ECO:0000313" key="2">
    <source>
        <dbReference type="EMBL" id="MCQ1057018.1"/>
    </source>
</evidence>